<dbReference type="AlphaFoldDB" id="A0A6N7IP78"/>
<name>A0A6N7IP78_9FIRM</name>
<dbReference type="Gene3D" id="2.60.40.3500">
    <property type="match status" value="1"/>
</dbReference>
<evidence type="ECO:0000259" key="5">
    <source>
        <dbReference type="PROSITE" id="PS51781"/>
    </source>
</evidence>
<comment type="caution">
    <text evidence="6">The sequence shown here is derived from an EMBL/GenBank/DDBJ whole genome shotgun (WGS) entry which is preliminary data.</text>
</comment>
<feature type="domain" description="SH3b" evidence="5">
    <location>
        <begin position="179"/>
        <end position="242"/>
    </location>
</feature>
<dbReference type="PANTHER" id="PTHR30404:SF0">
    <property type="entry name" value="N-ACETYLMURAMOYL-L-ALANINE AMIDASE AMIC"/>
    <property type="match status" value="1"/>
</dbReference>
<evidence type="ECO:0000256" key="3">
    <source>
        <dbReference type="SAM" id="MobiDB-lite"/>
    </source>
</evidence>
<dbReference type="InterPro" id="IPR002508">
    <property type="entry name" value="MurNAc-LAA_cat"/>
</dbReference>
<reference evidence="6 7" key="1">
    <citation type="submission" date="2019-10" db="EMBL/GenBank/DDBJ databases">
        <title>Comparative genomics of sulfur disproportionating microorganisms.</title>
        <authorList>
            <person name="Ward L.M."/>
            <person name="Bertran E."/>
            <person name="Johnston D."/>
        </authorList>
    </citation>
    <scope>NUCLEOTIDE SEQUENCE [LARGE SCALE GENOMIC DNA]</scope>
    <source>
        <strain evidence="6 7">DSM 14055</strain>
    </source>
</reference>
<dbReference type="Proteomes" id="UP000441717">
    <property type="component" value="Unassembled WGS sequence"/>
</dbReference>
<dbReference type="GO" id="GO:0008745">
    <property type="term" value="F:N-acetylmuramoyl-L-alanine amidase activity"/>
    <property type="evidence" value="ECO:0007669"/>
    <property type="project" value="InterPro"/>
</dbReference>
<keyword evidence="1" id="KW-0378">Hydrolase</keyword>
<evidence type="ECO:0000256" key="4">
    <source>
        <dbReference type="SAM" id="SignalP"/>
    </source>
</evidence>
<dbReference type="InterPro" id="IPR050695">
    <property type="entry name" value="N-acetylmuramoyl_amidase_3"/>
</dbReference>
<feature type="compositionally biased region" description="Gly residues" evidence="3">
    <location>
        <begin position="271"/>
        <end position="324"/>
    </location>
</feature>
<dbReference type="PANTHER" id="PTHR30404">
    <property type="entry name" value="N-ACETYLMURAMOYL-L-ALANINE AMIDASE"/>
    <property type="match status" value="1"/>
</dbReference>
<gene>
    <name evidence="6" type="ORF">GFC01_02315</name>
</gene>
<dbReference type="Gene3D" id="3.30.457.10">
    <property type="entry name" value="Copper amine oxidase-like, N-terminal domain"/>
    <property type="match status" value="2"/>
</dbReference>
<dbReference type="CDD" id="cd02696">
    <property type="entry name" value="MurNAc-LAA"/>
    <property type="match status" value="1"/>
</dbReference>
<feature type="signal peptide" evidence="4">
    <location>
        <begin position="1"/>
        <end position="36"/>
    </location>
</feature>
<evidence type="ECO:0000313" key="7">
    <source>
        <dbReference type="Proteomes" id="UP000441717"/>
    </source>
</evidence>
<keyword evidence="7" id="KW-1185">Reference proteome</keyword>
<dbReference type="SUPFAM" id="SSF55383">
    <property type="entry name" value="Copper amine oxidase, domain N"/>
    <property type="match status" value="2"/>
</dbReference>
<dbReference type="InterPro" id="IPR003646">
    <property type="entry name" value="SH3-like_bac-type"/>
</dbReference>
<dbReference type="SMART" id="SM00646">
    <property type="entry name" value="Ami_3"/>
    <property type="match status" value="1"/>
</dbReference>
<dbReference type="SUPFAM" id="SSF53187">
    <property type="entry name" value="Zn-dependent exopeptidases"/>
    <property type="match status" value="1"/>
</dbReference>
<evidence type="ECO:0000313" key="6">
    <source>
        <dbReference type="EMBL" id="MQL51118.1"/>
    </source>
</evidence>
<keyword evidence="4" id="KW-0732">Signal</keyword>
<dbReference type="SUPFAM" id="SSF50044">
    <property type="entry name" value="SH3-domain"/>
    <property type="match status" value="1"/>
</dbReference>
<organism evidence="6 7">
    <name type="scientific">Desulfofundulus thermobenzoicus</name>
    <dbReference type="NCBI Taxonomy" id="29376"/>
    <lineage>
        <taxon>Bacteria</taxon>
        <taxon>Bacillati</taxon>
        <taxon>Bacillota</taxon>
        <taxon>Clostridia</taxon>
        <taxon>Eubacteriales</taxon>
        <taxon>Peptococcaceae</taxon>
        <taxon>Desulfofundulus</taxon>
    </lineage>
</organism>
<dbReference type="Gene3D" id="3.40.630.40">
    <property type="entry name" value="Zn-dependent exopeptidases"/>
    <property type="match status" value="1"/>
</dbReference>
<dbReference type="InterPro" id="IPR036028">
    <property type="entry name" value="SH3-like_dom_sf"/>
</dbReference>
<dbReference type="SMART" id="SM00287">
    <property type="entry name" value="SH3b"/>
    <property type="match status" value="1"/>
</dbReference>
<protein>
    <submittedName>
        <fullName evidence="6">SH3 domain-containing protein</fullName>
    </submittedName>
</protein>
<feature type="chain" id="PRO_5027021511" evidence="4">
    <location>
        <begin position="37"/>
        <end position="642"/>
    </location>
</feature>
<evidence type="ECO:0000256" key="1">
    <source>
        <dbReference type="ARBA" id="ARBA00022801"/>
    </source>
</evidence>
<dbReference type="Pfam" id="PF11741">
    <property type="entry name" value="AMIN"/>
    <property type="match status" value="1"/>
</dbReference>
<dbReference type="Gene3D" id="2.30.30.40">
    <property type="entry name" value="SH3 Domains"/>
    <property type="match status" value="1"/>
</dbReference>
<accession>A0A6N7IP78</accession>
<dbReference type="InterPro" id="IPR021731">
    <property type="entry name" value="AMIN_dom"/>
</dbReference>
<evidence type="ECO:0000256" key="2">
    <source>
        <dbReference type="ARBA" id="ARBA00023316"/>
    </source>
</evidence>
<dbReference type="PROSITE" id="PS51781">
    <property type="entry name" value="SH3B"/>
    <property type="match status" value="1"/>
</dbReference>
<dbReference type="InterPro" id="IPR012854">
    <property type="entry name" value="Cu_amine_oxidase-like_N"/>
</dbReference>
<dbReference type="Pfam" id="PF07833">
    <property type="entry name" value="Cu_amine_oxidN1"/>
    <property type="match status" value="1"/>
</dbReference>
<dbReference type="GO" id="GO:0030288">
    <property type="term" value="C:outer membrane-bounded periplasmic space"/>
    <property type="evidence" value="ECO:0007669"/>
    <property type="project" value="TreeGrafter"/>
</dbReference>
<dbReference type="OrthoDB" id="9813450at2"/>
<proteinExistence type="predicted"/>
<dbReference type="GO" id="GO:0071555">
    <property type="term" value="P:cell wall organization"/>
    <property type="evidence" value="ECO:0007669"/>
    <property type="project" value="UniProtKB-KW"/>
</dbReference>
<feature type="region of interest" description="Disordered" evidence="3">
    <location>
        <begin position="243"/>
        <end position="344"/>
    </location>
</feature>
<feature type="compositionally biased region" description="Polar residues" evidence="3">
    <location>
        <begin position="332"/>
        <end position="344"/>
    </location>
</feature>
<dbReference type="GO" id="GO:0009253">
    <property type="term" value="P:peptidoglycan catabolic process"/>
    <property type="evidence" value="ECO:0007669"/>
    <property type="project" value="InterPro"/>
</dbReference>
<dbReference type="Pfam" id="PF08239">
    <property type="entry name" value="SH3_3"/>
    <property type="match status" value="1"/>
</dbReference>
<dbReference type="InterPro" id="IPR036582">
    <property type="entry name" value="Mao_N_sf"/>
</dbReference>
<dbReference type="Pfam" id="PF01520">
    <property type="entry name" value="Amidase_3"/>
    <property type="match status" value="1"/>
</dbReference>
<sequence length="642" mass="67667">MGEMKIKKICPGLCRRAAICLTAGFLCFSAPSWSPAEGVPEVVFKVGETNYTVNGETFSMAGATPFIEQGRTFVPVRYLARALGISEENIQWDGKNRTVVITGSKATIQLMVGSKTCKVNGQDREMDVSPLIRGDRTYLPARYVADALGYGVDYNGQDRSVYLKLAGSPPDAQQPVPAGTRVEVTGSVVNVRSGPGVDHEILARVSRGDRLPVLGKVPEWYQVQLPGGTRGWIIATYVQEVTGQPDQGGIKPGEDPSRGLPGEGRPEPGNNGSGENPGGGTPGQQPGNGGSGSGTPGQQPGNGGSGGGTPGQQPGNGGSGGGTPGQQPGNEDQQGPAVTSLNVTTEGKYTRVKAMAEGAMDYHVFRLSSPDRLVVDLTGVRPGEHLSSPVTVNSAAVQQLRVGWFGRSPNITRLVFEVKGPVRYRATMSADRKTLELQLFIPDAGDVLRDTLIAVDAGHGGEDPGAIGNGLQEKDITLKLARRLADMLSAKGARPLLTRSDDSTVGLYDRPQMANQAGADLFVSIHINANTDASVRGTATYILSPAGGGDPARREESRKLAEKIQANLVKNLGLEDDGVREANFAVLRESTMPAVLVEVAFISNPQEAALLNQESFREKACQAIFQGIVDYLTGRWGSGGGN</sequence>
<dbReference type="EMBL" id="WHYR01000004">
    <property type="protein sequence ID" value="MQL51118.1"/>
    <property type="molecule type" value="Genomic_DNA"/>
</dbReference>
<keyword evidence="2" id="KW-0961">Cell wall biogenesis/degradation</keyword>